<evidence type="ECO:0000313" key="2">
    <source>
        <dbReference type="Proteomes" id="UP000199412"/>
    </source>
</evidence>
<accession>A0A1G7HVJ6</accession>
<gene>
    <name evidence="1" type="ORF">SAMN05421720_1261</name>
</gene>
<dbReference type="AlphaFoldDB" id="A0A1G7HVJ6"/>
<evidence type="ECO:0000313" key="1">
    <source>
        <dbReference type="EMBL" id="SDF04363.1"/>
    </source>
</evidence>
<reference evidence="1 2" key="1">
    <citation type="submission" date="2016-10" db="EMBL/GenBank/DDBJ databases">
        <authorList>
            <person name="de Groot N.N."/>
        </authorList>
    </citation>
    <scope>NUCLEOTIDE SEQUENCE [LARGE SCALE GENOMIC DNA]</scope>
    <source>
        <strain evidence="1 2">ATCC 700224</strain>
    </source>
</reference>
<protein>
    <submittedName>
        <fullName evidence="1">Uncharacterized protein</fullName>
    </submittedName>
</protein>
<dbReference type="EMBL" id="FNAP01000026">
    <property type="protein sequence ID" value="SDF04363.1"/>
    <property type="molecule type" value="Genomic_DNA"/>
</dbReference>
<dbReference type="STRING" id="69960.SAMN05421720_1261"/>
<dbReference type="RefSeq" id="WP_245699282.1">
    <property type="nucleotide sequence ID" value="NZ_FNAP01000026.1"/>
</dbReference>
<organism evidence="1 2">
    <name type="scientific">Rhodospira trueperi</name>
    <dbReference type="NCBI Taxonomy" id="69960"/>
    <lineage>
        <taxon>Bacteria</taxon>
        <taxon>Pseudomonadati</taxon>
        <taxon>Pseudomonadota</taxon>
        <taxon>Alphaproteobacteria</taxon>
        <taxon>Rhodospirillales</taxon>
        <taxon>Rhodospirillaceae</taxon>
        <taxon>Rhodospira</taxon>
    </lineage>
</organism>
<proteinExistence type="predicted"/>
<name>A0A1G7HVJ6_9PROT</name>
<dbReference type="Proteomes" id="UP000199412">
    <property type="component" value="Unassembled WGS sequence"/>
</dbReference>
<keyword evidence="2" id="KW-1185">Reference proteome</keyword>
<sequence>MAPKPPPGRNGFTYRPQWAVIVVCDDEDHQRATYETLQAMGLRLRVVAV</sequence>